<dbReference type="InterPro" id="IPR029068">
    <property type="entry name" value="Glyas_Bleomycin-R_OHBP_Dase"/>
</dbReference>
<dbReference type="OrthoDB" id="9792626at2"/>
<dbReference type="EMBL" id="RQXX01000001">
    <property type="protein sequence ID" value="RVW00038.1"/>
    <property type="molecule type" value="Genomic_DNA"/>
</dbReference>
<dbReference type="InterPro" id="IPR004360">
    <property type="entry name" value="Glyas_Fos-R_dOase_dom"/>
</dbReference>
<gene>
    <name evidence="2" type="ORF">EKE94_04295</name>
</gene>
<organism evidence="2 3">
    <name type="scientific">Mesobaculum littorinae</name>
    <dbReference type="NCBI Taxonomy" id="2486419"/>
    <lineage>
        <taxon>Bacteria</taxon>
        <taxon>Pseudomonadati</taxon>
        <taxon>Pseudomonadota</taxon>
        <taxon>Alphaproteobacteria</taxon>
        <taxon>Rhodobacterales</taxon>
        <taxon>Roseobacteraceae</taxon>
        <taxon>Mesobaculum</taxon>
    </lineage>
</organism>
<comment type="caution">
    <text evidence="2">The sequence shown here is derived from an EMBL/GenBank/DDBJ whole genome shotgun (WGS) entry which is preliminary data.</text>
</comment>
<protein>
    <submittedName>
        <fullName evidence="2">Glutathione transferase</fullName>
    </submittedName>
</protein>
<sequence length="130" mass="14190">MTGVNHLTLACRDLDRATAFYRDVLGATLRARWEAGAYLELGSLWLCLARGDVTPRADYTHVALSCAAPDFASIAARITAAAPLWQENRSEGASLYFLDPDGHRLELHAGDLASRLDHYRAHPEAGVTVI</sequence>
<dbReference type="GO" id="GO:0016740">
    <property type="term" value="F:transferase activity"/>
    <property type="evidence" value="ECO:0007669"/>
    <property type="project" value="UniProtKB-KW"/>
</dbReference>
<dbReference type="RefSeq" id="WP_127905478.1">
    <property type="nucleotide sequence ID" value="NZ_RQXX01000001.1"/>
</dbReference>
<dbReference type="PANTHER" id="PTHR21366:SF14">
    <property type="entry name" value="GLYOXALASE DOMAIN-CONTAINING PROTEIN 5"/>
    <property type="match status" value="1"/>
</dbReference>
<dbReference type="InterPro" id="IPR050383">
    <property type="entry name" value="GlyoxalaseI/FosfomycinResist"/>
</dbReference>
<name>A0A438AN83_9RHOB</name>
<dbReference type="InterPro" id="IPR037523">
    <property type="entry name" value="VOC_core"/>
</dbReference>
<reference evidence="2 3" key="1">
    <citation type="submission" date="2018-11" db="EMBL/GenBank/DDBJ databases">
        <title>Mesobaculum littorinae gen. nov., sp. nov., isolated from Littorina scabra that represents a novel genus of the order Rhodobacteraceae.</title>
        <authorList>
            <person name="Li F."/>
        </authorList>
    </citation>
    <scope>NUCLEOTIDE SEQUENCE [LARGE SCALE GENOMIC DNA]</scope>
    <source>
        <strain evidence="2 3">M0103</strain>
    </source>
</reference>
<dbReference type="Gene3D" id="3.10.180.10">
    <property type="entry name" value="2,3-Dihydroxybiphenyl 1,2-Dioxygenase, domain 1"/>
    <property type="match status" value="1"/>
</dbReference>
<dbReference type="PROSITE" id="PS51819">
    <property type="entry name" value="VOC"/>
    <property type="match status" value="1"/>
</dbReference>
<proteinExistence type="predicted"/>
<dbReference type="Proteomes" id="UP000285908">
    <property type="component" value="Unassembled WGS sequence"/>
</dbReference>
<keyword evidence="2" id="KW-0808">Transferase</keyword>
<dbReference type="Pfam" id="PF00903">
    <property type="entry name" value="Glyoxalase"/>
    <property type="match status" value="1"/>
</dbReference>
<evidence type="ECO:0000313" key="2">
    <source>
        <dbReference type="EMBL" id="RVW00038.1"/>
    </source>
</evidence>
<feature type="domain" description="VOC" evidence="1">
    <location>
        <begin position="3"/>
        <end position="110"/>
    </location>
</feature>
<dbReference type="SUPFAM" id="SSF54593">
    <property type="entry name" value="Glyoxalase/Bleomycin resistance protein/Dihydroxybiphenyl dioxygenase"/>
    <property type="match status" value="1"/>
</dbReference>
<evidence type="ECO:0000313" key="3">
    <source>
        <dbReference type="Proteomes" id="UP000285908"/>
    </source>
</evidence>
<evidence type="ECO:0000259" key="1">
    <source>
        <dbReference type="PROSITE" id="PS51819"/>
    </source>
</evidence>
<accession>A0A438AN83</accession>
<keyword evidence="3" id="KW-1185">Reference proteome</keyword>
<dbReference type="PANTHER" id="PTHR21366">
    <property type="entry name" value="GLYOXALASE FAMILY PROTEIN"/>
    <property type="match status" value="1"/>
</dbReference>
<dbReference type="AlphaFoldDB" id="A0A438AN83"/>